<evidence type="ECO:0000256" key="1">
    <source>
        <dbReference type="SAM" id="MobiDB-lite"/>
    </source>
</evidence>
<feature type="region of interest" description="Disordered" evidence="1">
    <location>
        <begin position="1815"/>
        <end position="1841"/>
    </location>
</feature>
<organism evidence="3 4">
    <name type="scientific">Rugosimonospora africana</name>
    <dbReference type="NCBI Taxonomy" id="556532"/>
    <lineage>
        <taxon>Bacteria</taxon>
        <taxon>Bacillati</taxon>
        <taxon>Actinomycetota</taxon>
        <taxon>Actinomycetes</taxon>
        <taxon>Micromonosporales</taxon>
        <taxon>Micromonosporaceae</taxon>
        <taxon>Rugosimonospora</taxon>
    </lineage>
</organism>
<name>A0A8J3R3S8_9ACTN</name>
<dbReference type="PANTHER" id="PTHR32305:SF17">
    <property type="entry name" value="TRNA NUCLEASE WAPA"/>
    <property type="match status" value="1"/>
</dbReference>
<comment type="caution">
    <text evidence="3">The sequence shown here is derived from an EMBL/GenBank/DDBJ whole genome shotgun (WGS) entry which is preliminary data.</text>
</comment>
<keyword evidence="2" id="KW-0732">Signal</keyword>
<dbReference type="EMBL" id="BONZ01000082">
    <property type="protein sequence ID" value="GIH19566.1"/>
    <property type="molecule type" value="Genomic_DNA"/>
</dbReference>
<dbReference type="InterPro" id="IPR022385">
    <property type="entry name" value="Rhs_assc_core"/>
</dbReference>
<dbReference type="PANTHER" id="PTHR32305">
    <property type="match status" value="1"/>
</dbReference>
<feature type="signal peptide" evidence="2">
    <location>
        <begin position="1"/>
        <end position="20"/>
    </location>
</feature>
<dbReference type="InterPro" id="IPR006530">
    <property type="entry name" value="YD"/>
</dbReference>
<feature type="region of interest" description="Disordered" evidence="1">
    <location>
        <begin position="25"/>
        <end position="51"/>
    </location>
</feature>
<evidence type="ECO:0000256" key="2">
    <source>
        <dbReference type="SAM" id="SignalP"/>
    </source>
</evidence>
<dbReference type="NCBIfam" id="TIGR03696">
    <property type="entry name" value="Rhs_assc_core"/>
    <property type="match status" value="1"/>
</dbReference>
<evidence type="ECO:0000313" key="4">
    <source>
        <dbReference type="Proteomes" id="UP000642748"/>
    </source>
</evidence>
<sequence length="2051" mass="219260">MAGVTLCLVAAVLASTPDIAAAQASRKHVPGAPPGMVNASVPGRGAPKVAAAADPDRSAPALVAPRYPAAASVTVSVPAAGAASPVKLGNLPATVAAPGGNTAAPTKVTARVLDHATTVKLGAGTAIALLLRRADGQTTRGRVRLTLDYSQFAQAYGGNYADRLRLVQIPASCASAPTAAQCSQGTPVTAVNNTTTQTMSVTVDASGGDTMIAMDSGASGETGDYRATDLNVAQKWTAGQPAGDFAYTYPIDLPDPPYGQAPSLSLDYDSGTVDGRTSRSNNQASWVGQGWDINVPYIEREYKSCADDGHSTWGDLCWASPYSGDPAAASYVISINGHTSELIKAADGSYRMKDDQSYRIEHHTGGPNGDNDGEFWEVSTLDGTQYFFGYGQDQRRSTATPTNSNWTVPVVSDDSGEPCHQSDLASCQQTYRWNVDEVHSPNEVYQVYFYNTETNSYKRTSSGNILSYIRGGYLAKIEYGKVWAADAPAPAYVTFQNYNRCTQRVAIDDPDTTPEPTCPTQADSPKSYPDVPTELLCSTSCSKHSPTFFVSDMLDNIQAYVQNTSGGYDEVTKWQLKHSYPATDDGTNASLWLDYVREIGYTGGTVRDAVASFDGTNYNNRVDYNTSLGVPPLSMRRLTAIHNSYGGETDIVYGHQNGCFTGGTSAPGWTSWYNTKNGHWDTNTDECYPEYFKPDGADPGWGIFHKYVVKSVTDVDKVAGQPSRVSTYTYLGGAAWHHDDGMLTPDDESSYGDWRGYSTVRVTEGSGSNGEKTVTDTTYFRGMDQNVQVDGTNKSYSLVDYDKHSYPDSHFLQGMELQQQKYRMNADGSLTEVSGERFTYKDVLGITADGPGLHNAHVVRRDSHLTRDLLDNGTYRVTEIDDTYDTYGSVTTETDKGDTSVSTDDVCTTTTYARNTTDWRWMIDFPETVEKRQGSCTGGVIGRTVTLYDGATSTGATANVPIDGNPTEVRSYVNDTTYSAMDKTYDDEGRVLTQTDPLHHTTTTVYDPATGYPTNGVTVINPLGQRTTTWTSPALGEITKVADANGHDANGQLNGKVTERDYDALGRVTAIWLPTEPRSSGTPSYSFSYTTPASGIAPATGPTIITTRQLQSGGGSGAVWLTSYEYDDGFAEPVETQTASPQSGGRAVTVTRYDSRGLKALESQPFYNSSAPGSGLLNPAESAIPNYTTTVYDSLEQKTVEATKSLGTELWRTTTTDHGDHTVSVPPAGGQMVTWTDVFDNATKVQNYLDTTNHQDITYAYTPDHQDLASVTDANGDVTSYTYDWLHHRLTEADPDSGPGTTAYDLAGNVVATTDAKGQKVSTGYDALDRKTSTWLGDIGTGTQLTAMTYDTVPNAIGEPATSTRYAGGQTYVNAVTSYDARYRVTGRRYTIPLTETGLGGSYDFSYAYDGADHQTSVTYPAAGGLPQETVTEQYTNIGLPNTLSSPVATYVAGTSFAGDGKLAGRQYSSTLARQYTYQPTTARLSTIKTLVNGATVQNDEYGYDQVGNVTTITDHVANQAQCFNYDGRDRLTGAYTNGTDCTHPADTSGPAPYNLAYSYDGAGNITSTTRDGATTTYAYPAQGTSAVRPHAVSAVGADSFGYDPNGDLVTKTVAGVANTLTWNVNNQLASITASGKTASFIYDTDGDRLLRRDPGSTTLFLDDTELTSTGGEAPVATRYYSSGSDGAVVAERTPAAMTWLVADDQGSQQLAISTTGTVSRQLYLPYGAPRGAANKIPGDRGFLGKVQDTSTGLDLLDARYYDPSIGRFLSPDPVDNNDKPTDANPYAYAGDNPVTFSDPNGLMTTCPSGHGVCGVPRPSSSSHHSSGHSSSHSSGHHSSSRYYGHITSHVSRGNDCLIPGFFCGYRPPPPCLTQAFFCGTESMAHTVTTKHKAGKHWWQKVLPHVLPTISVAAALLALSPFCPVVCLGISVAADTLQTAIDLAQGKFLKAAWDGAGAASFFGAKYIRAGRAAADLAYAGEAGKGGQEAVRMALHAKYGPAHGAAMMSQKSARVARWTAVQLAHAPVDRYLTYQGIGWNILSETFSYAGWS</sequence>
<dbReference type="Pfam" id="PF05593">
    <property type="entry name" value="RHS_repeat"/>
    <property type="match status" value="1"/>
</dbReference>
<evidence type="ECO:0000313" key="3">
    <source>
        <dbReference type="EMBL" id="GIH19566.1"/>
    </source>
</evidence>
<keyword evidence="4" id="KW-1185">Reference proteome</keyword>
<dbReference type="InterPro" id="IPR050708">
    <property type="entry name" value="T6SS_VgrG/RHS"/>
</dbReference>
<gene>
    <name evidence="3" type="ORF">Raf01_77380</name>
</gene>
<dbReference type="NCBIfam" id="TIGR01643">
    <property type="entry name" value="YD_repeat_2x"/>
    <property type="match status" value="1"/>
</dbReference>
<feature type="compositionally biased region" description="Low complexity" evidence="1">
    <location>
        <begin position="1820"/>
        <end position="1834"/>
    </location>
</feature>
<reference evidence="3" key="1">
    <citation type="submission" date="2021-01" db="EMBL/GenBank/DDBJ databases">
        <title>Whole genome shotgun sequence of Rugosimonospora africana NBRC 104875.</title>
        <authorList>
            <person name="Komaki H."/>
            <person name="Tamura T."/>
        </authorList>
    </citation>
    <scope>NUCLEOTIDE SEQUENCE</scope>
    <source>
        <strain evidence="3">NBRC 104875</strain>
    </source>
</reference>
<dbReference type="Proteomes" id="UP000642748">
    <property type="component" value="Unassembled WGS sequence"/>
</dbReference>
<dbReference type="Gene3D" id="2.180.10.10">
    <property type="entry name" value="RHS repeat-associated core"/>
    <property type="match status" value="2"/>
</dbReference>
<evidence type="ECO:0008006" key="5">
    <source>
        <dbReference type="Google" id="ProtNLM"/>
    </source>
</evidence>
<proteinExistence type="predicted"/>
<dbReference type="InterPro" id="IPR031325">
    <property type="entry name" value="RHS_repeat"/>
</dbReference>
<feature type="region of interest" description="Disordered" evidence="1">
    <location>
        <begin position="507"/>
        <end position="526"/>
    </location>
</feature>
<accession>A0A8J3R3S8</accession>
<protein>
    <recommendedName>
        <fullName evidence="5">RHS repeat-associated core domain-containing protein</fullName>
    </recommendedName>
</protein>
<feature type="chain" id="PRO_5038423575" description="RHS repeat-associated core domain-containing protein" evidence="2">
    <location>
        <begin position="21"/>
        <end position="2051"/>
    </location>
</feature>